<comment type="similarity">
    <text evidence="1 7">Belongs to the MurCDEF family. MurE subfamily.</text>
</comment>
<dbReference type="Pfam" id="PF02875">
    <property type="entry name" value="Mur_ligase_C"/>
    <property type="match status" value="1"/>
</dbReference>
<comment type="caution">
    <text evidence="7">Lacks conserved residue(s) required for the propagation of feature annotation.</text>
</comment>
<keyword evidence="7" id="KW-0460">Magnesium</keyword>
<comment type="subcellular location">
    <subcellularLocation>
        <location evidence="7 8">Cytoplasm</location>
    </subcellularLocation>
</comment>
<dbReference type="AlphaFoldDB" id="A0A840E960"/>
<dbReference type="PANTHER" id="PTHR23135">
    <property type="entry name" value="MUR LIGASE FAMILY MEMBER"/>
    <property type="match status" value="1"/>
</dbReference>
<feature type="binding site" evidence="7">
    <location>
        <begin position="407"/>
        <end position="410"/>
    </location>
    <ligand>
        <name>meso-2,6-diaminopimelate</name>
        <dbReference type="ChEBI" id="CHEBI:57791"/>
    </ligand>
</feature>
<sequence length="491" mass="53698">MQLRELISPLSLSSPAEAGDVRVSGIAFDSRRVQAGFLFVAVRGTQVDGHDYIQRAVDAGAVAVVAEQAVYGDGSHADDRVPLILVEDSAIALALLADTWYGSPSKDLQLVGVTGTNGKTTVTTLLHDLFTALGYRAGLLSTVEVRIGKEVRSATHTTPDALAIQSALADMRDARTDYVFMEVSSHAVHQQRTYGLHFAGGVFTNLSHDHLDYHGSFAEYIRAKKTFFDRLPKTGFALINADDKRGSVMVQNTDAKIYRYSLRTMVDFHARLLANTPQGLQLDVNGTEVFFKMLGRYNAYNLLAAYGVAVLLGQEEQEVLVALSALRGAEGRLEHVADPSGRVTALVDYAHTPDALRNVLETLRALLPEGHRLTCVIGAGGNRDRAKRPEMARVTAELADQTILTTDNPRSESPETILDEMEAGVPAKLVHRVLRITDRRQAIRTAVRMGHEVILVAGKGHETYQEIGGERFPFDDRIELANALKEFARAN</sequence>
<dbReference type="NCBIfam" id="TIGR01085">
    <property type="entry name" value="murE"/>
    <property type="match status" value="1"/>
</dbReference>
<dbReference type="InterPro" id="IPR000713">
    <property type="entry name" value="Mur_ligase_N"/>
</dbReference>
<evidence type="ECO:0000256" key="8">
    <source>
        <dbReference type="RuleBase" id="RU004135"/>
    </source>
</evidence>
<dbReference type="Gene3D" id="3.40.1390.10">
    <property type="entry name" value="MurE/MurF, N-terminal domain"/>
    <property type="match status" value="1"/>
</dbReference>
<dbReference type="Pfam" id="PF01225">
    <property type="entry name" value="Mur_ligase"/>
    <property type="match status" value="1"/>
</dbReference>
<keyword evidence="7 12" id="KW-0436">Ligase</keyword>
<dbReference type="SUPFAM" id="SSF53623">
    <property type="entry name" value="MurD-like peptide ligases, catalytic domain"/>
    <property type="match status" value="1"/>
</dbReference>
<dbReference type="GO" id="GO:0008360">
    <property type="term" value="P:regulation of cell shape"/>
    <property type="evidence" value="ECO:0007669"/>
    <property type="project" value="UniProtKB-KW"/>
</dbReference>
<feature type="binding site" evidence="7">
    <location>
        <position position="30"/>
    </location>
    <ligand>
        <name>UDP-N-acetyl-alpha-D-muramoyl-L-alanyl-D-glutamate</name>
        <dbReference type="ChEBI" id="CHEBI:83900"/>
    </ligand>
</feature>
<feature type="binding site" evidence="7">
    <location>
        <position position="383"/>
    </location>
    <ligand>
        <name>meso-2,6-diaminopimelate</name>
        <dbReference type="ChEBI" id="CHEBI:57791"/>
    </ligand>
</feature>
<keyword evidence="4 7" id="KW-0573">Peptidoglycan synthesis</keyword>
<evidence type="ECO:0000256" key="1">
    <source>
        <dbReference type="ARBA" id="ARBA00005898"/>
    </source>
</evidence>
<keyword evidence="7" id="KW-0963">Cytoplasm</keyword>
<keyword evidence="13" id="KW-1185">Reference proteome</keyword>
<dbReference type="InterPro" id="IPR005761">
    <property type="entry name" value="UDP-N-AcMur-Glu-dNH2Pim_ligase"/>
</dbReference>
<evidence type="ECO:0000256" key="3">
    <source>
        <dbReference type="ARBA" id="ARBA00022960"/>
    </source>
</evidence>
<feature type="binding site" evidence="7">
    <location>
        <begin position="115"/>
        <end position="121"/>
    </location>
    <ligand>
        <name>ATP</name>
        <dbReference type="ChEBI" id="CHEBI:30616"/>
    </ligand>
</feature>
<dbReference type="GO" id="GO:0005737">
    <property type="term" value="C:cytoplasm"/>
    <property type="evidence" value="ECO:0007669"/>
    <property type="project" value="UniProtKB-SubCell"/>
</dbReference>
<dbReference type="Proteomes" id="UP000576209">
    <property type="component" value="Unassembled WGS sequence"/>
</dbReference>
<keyword evidence="7" id="KW-0067">ATP-binding</keyword>
<keyword evidence="5 7" id="KW-0131">Cell cycle</keyword>
<feature type="binding site" evidence="7">
    <location>
        <position position="190"/>
    </location>
    <ligand>
        <name>UDP-N-acetyl-alpha-D-muramoyl-L-alanyl-D-glutamate</name>
        <dbReference type="ChEBI" id="CHEBI:83900"/>
    </ligand>
</feature>
<evidence type="ECO:0000256" key="5">
    <source>
        <dbReference type="ARBA" id="ARBA00023306"/>
    </source>
</evidence>
<dbReference type="InterPro" id="IPR036565">
    <property type="entry name" value="Mur-like_cat_sf"/>
</dbReference>
<comment type="function">
    <text evidence="7">Catalyzes the addition of meso-diaminopimelic acid to the nucleotide precursor UDP-N-acetylmuramoyl-L-alanyl-D-glutamate (UMAG) in the biosynthesis of bacterial cell-wall peptidoglycan.</text>
</comment>
<feature type="domain" description="Mur ligase central" evidence="11">
    <location>
        <begin position="113"/>
        <end position="309"/>
    </location>
</feature>
<name>A0A840E960_9BACT</name>
<feature type="binding site" evidence="7">
    <location>
        <position position="458"/>
    </location>
    <ligand>
        <name>meso-2,6-diaminopimelate</name>
        <dbReference type="ChEBI" id="CHEBI:57791"/>
    </ligand>
</feature>
<organism evidence="12 13">
    <name type="scientific">Neolewinella aquimaris</name>
    <dbReference type="NCBI Taxonomy" id="1835722"/>
    <lineage>
        <taxon>Bacteria</taxon>
        <taxon>Pseudomonadati</taxon>
        <taxon>Bacteroidota</taxon>
        <taxon>Saprospiria</taxon>
        <taxon>Saprospirales</taxon>
        <taxon>Lewinellaceae</taxon>
        <taxon>Neolewinella</taxon>
    </lineage>
</organism>
<dbReference type="GO" id="GO:0051301">
    <property type="term" value="P:cell division"/>
    <property type="evidence" value="ECO:0007669"/>
    <property type="project" value="UniProtKB-KW"/>
</dbReference>
<keyword evidence="6 7" id="KW-0961">Cell wall biogenesis/degradation</keyword>
<feature type="short sequence motif" description="Meso-diaminopimelate recognition motif" evidence="7">
    <location>
        <begin position="407"/>
        <end position="410"/>
    </location>
</feature>
<dbReference type="GO" id="GO:0000287">
    <property type="term" value="F:magnesium ion binding"/>
    <property type="evidence" value="ECO:0007669"/>
    <property type="project" value="UniProtKB-UniRule"/>
</dbReference>
<keyword evidence="2 7" id="KW-0132">Cell division</keyword>
<dbReference type="GO" id="GO:0008765">
    <property type="term" value="F:UDP-N-acetylmuramoylalanyl-D-glutamate-2,6-diaminopimelate ligase activity"/>
    <property type="evidence" value="ECO:0007669"/>
    <property type="project" value="UniProtKB-UniRule"/>
</dbReference>
<comment type="pathway">
    <text evidence="7 8">Cell wall biogenesis; peptidoglycan biosynthesis.</text>
</comment>
<proteinExistence type="inferred from homology"/>
<evidence type="ECO:0000259" key="9">
    <source>
        <dbReference type="Pfam" id="PF01225"/>
    </source>
</evidence>
<keyword evidence="3 7" id="KW-0133">Cell shape</keyword>
<evidence type="ECO:0000313" key="13">
    <source>
        <dbReference type="Proteomes" id="UP000576209"/>
    </source>
</evidence>
<evidence type="ECO:0000256" key="7">
    <source>
        <dbReference type="HAMAP-Rule" id="MF_00208"/>
    </source>
</evidence>
<dbReference type="NCBIfam" id="NF001126">
    <property type="entry name" value="PRK00139.1-4"/>
    <property type="match status" value="1"/>
</dbReference>
<dbReference type="SUPFAM" id="SSF63418">
    <property type="entry name" value="MurE/MurF N-terminal domain"/>
    <property type="match status" value="1"/>
</dbReference>
<dbReference type="EC" id="6.3.2.13" evidence="7"/>
<comment type="caution">
    <text evidence="12">The sequence shown here is derived from an EMBL/GenBank/DDBJ whole genome shotgun (WGS) entry which is preliminary data.</text>
</comment>
<gene>
    <name evidence="7" type="primary">murE</name>
    <name evidence="12" type="ORF">GGR28_000952</name>
</gene>
<feature type="binding site" evidence="7">
    <location>
        <position position="192"/>
    </location>
    <ligand>
        <name>UDP-N-acetyl-alpha-D-muramoyl-L-alanyl-D-glutamate</name>
        <dbReference type="ChEBI" id="CHEBI:83900"/>
    </ligand>
</feature>
<dbReference type="InterPro" id="IPR004101">
    <property type="entry name" value="Mur_ligase_C"/>
</dbReference>
<comment type="catalytic activity">
    <reaction evidence="7">
        <text>UDP-N-acetyl-alpha-D-muramoyl-L-alanyl-D-glutamate + meso-2,6-diaminopimelate + ATP = UDP-N-acetyl-alpha-D-muramoyl-L-alanyl-gamma-D-glutamyl-meso-2,6-diaminopimelate + ADP + phosphate + H(+)</text>
        <dbReference type="Rhea" id="RHEA:23676"/>
        <dbReference type="ChEBI" id="CHEBI:15378"/>
        <dbReference type="ChEBI" id="CHEBI:30616"/>
        <dbReference type="ChEBI" id="CHEBI:43474"/>
        <dbReference type="ChEBI" id="CHEBI:57791"/>
        <dbReference type="ChEBI" id="CHEBI:83900"/>
        <dbReference type="ChEBI" id="CHEBI:83905"/>
        <dbReference type="ChEBI" id="CHEBI:456216"/>
        <dbReference type="EC" id="6.3.2.13"/>
    </reaction>
</comment>
<feature type="binding site" evidence="7">
    <location>
        <begin position="157"/>
        <end position="158"/>
    </location>
    <ligand>
        <name>UDP-N-acetyl-alpha-D-muramoyl-L-alanyl-D-glutamate</name>
        <dbReference type="ChEBI" id="CHEBI:83900"/>
    </ligand>
</feature>
<comment type="cofactor">
    <cofactor evidence="7">
        <name>Mg(2+)</name>
        <dbReference type="ChEBI" id="CHEBI:18420"/>
    </cofactor>
</comment>
<evidence type="ECO:0000259" key="11">
    <source>
        <dbReference type="Pfam" id="PF08245"/>
    </source>
</evidence>
<dbReference type="EMBL" id="JACIFF010000002">
    <property type="protein sequence ID" value="MBB4078339.1"/>
    <property type="molecule type" value="Genomic_DNA"/>
</dbReference>
<dbReference type="SUPFAM" id="SSF53244">
    <property type="entry name" value="MurD-like peptide ligases, peptide-binding domain"/>
    <property type="match status" value="1"/>
</dbReference>
<feature type="binding site" evidence="7">
    <location>
        <position position="184"/>
    </location>
    <ligand>
        <name>UDP-N-acetyl-alpha-D-muramoyl-L-alanyl-D-glutamate</name>
        <dbReference type="ChEBI" id="CHEBI:83900"/>
    </ligand>
</feature>
<reference evidence="12 13" key="1">
    <citation type="submission" date="2020-08" db="EMBL/GenBank/DDBJ databases">
        <title>Genomic Encyclopedia of Type Strains, Phase IV (KMG-IV): sequencing the most valuable type-strain genomes for metagenomic binning, comparative biology and taxonomic classification.</title>
        <authorList>
            <person name="Goeker M."/>
        </authorList>
    </citation>
    <scope>NUCLEOTIDE SEQUENCE [LARGE SCALE GENOMIC DNA]</scope>
    <source>
        <strain evidence="12 13">DSM 105137</strain>
    </source>
</reference>
<dbReference type="RefSeq" id="WP_183494592.1">
    <property type="nucleotide sequence ID" value="NZ_JACIFF010000002.1"/>
</dbReference>
<comment type="PTM">
    <text evidence="7">Carboxylation is probably crucial for Mg(2+) binding and, consequently, for the gamma-phosphate positioning of ATP.</text>
</comment>
<dbReference type="UniPathway" id="UPA00219"/>
<dbReference type="Pfam" id="PF08245">
    <property type="entry name" value="Mur_ligase_M"/>
    <property type="match status" value="1"/>
</dbReference>
<evidence type="ECO:0000256" key="2">
    <source>
        <dbReference type="ARBA" id="ARBA00022618"/>
    </source>
</evidence>
<protein>
    <recommendedName>
        <fullName evidence="7">UDP-N-acetylmuramoyl-L-alanyl-D-glutamate--2,6-diaminopimelate ligase</fullName>
        <ecNumber evidence="7">6.3.2.13</ecNumber>
    </recommendedName>
    <alternativeName>
        <fullName evidence="7">Meso-A2pm-adding enzyme</fullName>
    </alternativeName>
    <alternativeName>
        <fullName evidence="7">Meso-diaminopimelate-adding enzyme</fullName>
    </alternativeName>
    <alternativeName>
        <fullName evidence="7">UDP-MurNAc-L-Ala-D-Glu:meso-diaminopimelate ligase</fullName>
    </alternativeName>
    <alternativeName>
        <fullName evidence="7">UDP-MurNAc-tripeptide synthetase</fullName>
    </alternativeName>
    <alternativeName>
        <fullName evidence="7">UDP-N-acetylmuramyl-tripeptide synthetase</fullName>
    </alternativeName>
</protein>
<keyword evidence="7" id="KW-0547">Nucleotide-binding</keyword>
<dbReference type="InterPro" id="IPR013221">
    <property type="entry name" value="Mur_ligase_cen"/>
</dbReference>
<evidence type="ECO:0000313" key="12">
    <source>
        <dbReference type="EMBL" id="MBB4078339.1"/>
    </source>
</evidence>
<dbReference type="HAMAP" id="MF_00208">
    <property type="entry name" value="MurE"/>
    <property type="match status" value="1"/>
</dbReference>
<dbReference type="PANTHER" id="PTHR23135:SF4">
    <property type="entry name" value="UDP-N-ACETYLMURAMOYL-L-ALANYL-D-GLUTAMATE--2,6-DIAMINOPIMELATE LIGASE MURE HOMOLOG, CHLOROPLASTIC"/>
    <property type="match status" value="1"/>
</dbReference>
<evidence type="ECO:0000259" key="10">
    <source>
        <dbReference type="Pfam" id="PF02875"/>
    </source>
</evidence>
<feature type="binding site" evidence="7">
    <location>
        <position position="462"/>
    </location>
    <ligand>
        <name>meso-2,6-diaminopimelate</name>
        <dbReference type="ChEBI" id="CHEBI:57791"/>
    </ligand>
</feature>
<dbReference type="InterPro" id="IPR036615">
    <property type="entry name" value="Mur_ligase_C_dom_sf"/>
</dbReference>
<accession>A0A840E960</accession>
<dbReference type="GO" id="GO:0009252">
    <property type="term" value="P:peptidoglycan biosynthetic process"/>
    <property type="evidence" value="ECO:0007669"/>
    <property type="project" value="UniProtKB-UniRule"/>
</dbReference>
<evidence type="ECO:0000256" key="4">
    <source>
        <dbReference type="ARBA" id="ARBA00022984"/>
    </source>
</evidence>
<feature type="modified residue" description="N6-carboxylysine" evidence="7">
    <location>
        <position position="224"/>
    </location>
</feature>
<dbReference type="Gene3D" id="3.90.190.20">
    <property type="entry name" value="Mur ligase, C-terminal domain"/>
    <property type="match status" value="1"/>
</dbReference>
<dbReference type="GO" id="GO:0071555">
    <property type="term" value="P:cell wall organization"/>
    <property type="evidence" value="ECO:0007669"/>
    <property type="project" value="UniProtKB-KW"/>
</dbReference>
<feature type="domain" description="Mur ligase N-terminal catalytic" evidence="9">
    <location>
        <begin position="23"/>
        <end position="101"/>
    </location>
</feature>
<dbReference type="InterPro" id="IPR035911">
    <property type="entry name" value="MurE/MurF_N"/>
</dbReference>
<evidence type="ECO:0000256" key="6">
    <source>
        <dbReference type="ARBA" id="ARBA00023316"/>
    </source>
</evidence>
<dbReference type="Gene3D" id="3.40.1190.10">
    <property type="entry name" value="Mur-like, catalytic domain"/>
    <property type="match status" value="1"/>
</dbReference>
<dbReference type="GO" id="GO:0005524">
    <property type="term" value="F:ATP binding"/>
    <property type="evidence" value="ECO:0007669"/>
    <property type="project" value="UniProtKB-UniRule"/>
</dbReference>
<feature type="domain" description="Mur ligase C-terminal" evidence="10">
    <location>
        <begin position="331"/>
        <end position="460"/>
    </location>
</feature>